<reference evidence="2" key="1">
    <citation type="journal article" date="2015" name="BMC Genomics">
        <title>A novel mitochondrial genome architecture in thrips (Insecta: Thysanoptera): extreme size asymmetry among chromosomes and possible recent control region duplication.</title>
        <authorList>
            <person name="Dickey A.M."/>
            <person name="Kumar V."/>
            <person name="Morgan J.K."/>
            <person name="Jara-Cavieres A."/>
            <person name="Shatters R.G.Jr."/>
            <person name="McKenzie C.L."/>
            <person name="Osborne L.S."/>
        </authorList>
    </citation>
    <scope>NUCLEOTIDE SEQUENCE</scope>
</reference>
<proteinExistence type="predicted"/>
<keyword evidence="2" id="KW-0496">Mitochondrion</keyword>
<dbReference type="AlphaFoldDB" id="A0A089N4K4"/>
<keyword evidence="1" id="KW-1133">Transmembrane helix</keyword>
<geneLocation type="mitochondrion" evidence="2"/>
<accession>A0A089N4K4</accession>
<name>A0A089N4K4_SCIDO</name>
<gene>
    <name evidence="2" type="primary">ND4L</name>
</gene>
<dbReference type="Gene3D" id="1.10.287.3510">
    <property type="match status" value="1"/>
</dbReference>
<feature type="transmembrane region" description="Helical" evidence="1">
    <location>
        <begin position="6"/>
        <end position="39"/>
    </location>
</feature>
<feature type="transmembrane region" description="Helical" evidence="1">
    <location>
        <begin position="46"/>
        <end position="66"/>
    </location>
</feature>
<protein>
    <submittedName>
        <fullName evidence="2">NADH dehydrogenase subunit 4L</fullName>
    </submittedName>
</protein>
<evidence type="ECO:0000313" key="2">
    <source>
        <dbReference type="EMBL" id="AIQ81018.1"/>
    </source>
</evidence>
<keyword evidence="1" id="KW-0472">Membrane</keyword>
<dbReference type="EMBL" id="KM349827">
    <property type="protein sequence ID" value="AIQ81018.1"/>
    <property type="molecule type" value="Genomic_DNA"/>
</dbReference>
<keyword evidence="1" id="KW-0812">Transmembrane</keyword>
<organism evidence="2">
    <name type="scientific">Scirtothrips dorsalis</name>
    <name type="common">Chilli thrips</name>
    <dbReference type="NCBI Taxonomy" id="163899"/>
    <lineage>
        <taxon>Eukaryota</taxon>
        <taxon>Metazoa</taxon>
        <taxon>Ecdysozoa</taxon>
        <taxon>Arthropoda</taxon>
        <taxon>Hexapoda</taxon>
        <taxon>Insecta</taxon>
        <taxon>Pterygota</taxon>
        <taxon>Neoptera</taxon>
        <taxon>Paraneoptera</taxon>
        <taxon>Thysanoptera</taxon>
        <taxon>Terebrantia</taxon>
        <taxon>Thripoidea</taxon>
        <taxon>Thripidae</taxon>
        <taxon>Scirtothrips</taxon>
    </lineage>
</organism>
<evidence type="ECO:0000256" key="1">
    <source>
        <dbReference type="SAM" id="Phobius"/>
    </source>
</evidence>
<sequence>MLIFLFMYMFFNFFSFLSSLLLLEACSLILFFFSVYLMVFGFSMKFLLYYFVFIVSESAMGLSILVTTMKTFGSGNFRSMNISKF</sequence>